<dbReference type="InterPro" id="IPR029016">
    <property type="entry name" value="GAF-like_dom_sf"/>
</dbReference>
<dbReference type="RefSeq" id="WP_369272959.1">
    <property type="nucleotide sequence ID" value="NZ_CP163432.1"/>
</dbReference>
<dbReference type="SUPFAM" id="SSF55781">
    <property type="entry name" value="GAF domain-like"/>
    <property type="match status" value="1"/>
</dbReference>
<dbReference type="InterPro" id="IPR013656">
    <property type="entry name" value="PAS_4"/>
</dbReference>
<dbReference type="CDD" id="cd00130">
    <property type="entry name" value="PAS"/>
    <property type="match status" value="1"/>
</dbReference>
<dbReference type="Pfam" id="PF13581">
    <property type="entry name" value="HATPase_c_2"/>
    <property type="match status" value="1"/>
</dbReference>
<dbReference type="Gene3D" id="3.30.450.40">
    <property type="match status" value="1"/>
</dbReference>
<sequence length="691" mass="75013">MNTPQDTTGRDLDDAVLAALFSEPQVGLHVLDTELRLVRYNSAARHIRAFPLEAFLGRRLIDVLRGLGVARADAIENMVRGVLDTGRPIRDVLLTVRSRHEPFTLVTASVSWFRLEGPQGRPLGVAGAIVDVTDRYRAQARLALLDRAAARIGHTLDLFRTAQDLADVAVPELADTVTVDLLDLVLRGEAPRPGRLIENLPLRRAAWRALDDAEEPSTPPVGEANVFPAGTPYRRSMAALQPRLMRRLNQDTGWLALDPVRAHALRDAGVHSMMVVPLSARGVVLGLVCFYRAQCPDAYEDDDLAQAVQLAARTAVCLDNARLYSREHSAGQLLQFSLRPPEVPAHTAVETAHSYLPSGPSGDWFDVIPLSGARIALTAGDTPGRGIRAAAAMGEIRAAIGALAALDLEPDELLERLHELVTRLGGQQPRHDGADGRTVGTTCLYVVYDPATRQCSMAGAGHPPPALAFPDGAVQLADIPQGPALGQGLPTYRTVQRELPEGTLIVLNNAALDPTPRQRGERLDRIRTALASDAGSLQQICDALLDLLTPENRQDDAVLLLARTRALGPGQVSSWTLPPAPEVVAQARKLAVDQLNTWDLDDLEYATSLVVSELVTNAIRYSHGPIGLRLIRDRSLICEVSDTSSTSPQLRHAEDTDEGGRGLYLIAQMTQRWGTRPGRRGKTIWTEQELP</sequence>
<dbReference type="InterPro" id="IPR003018">
    <property type="entry name" value="GAF"/>
</dbReference>
<dbReference type="InterPro" id="IPR036457">
    <property type="entry name" value="PPM-type-like_dom_sf"/>
</dbReference>
<organism evidence="4">
    <name type="scientific">Streptomyces sp. R11</name>
    <dbReference type="NCBI Taxonomy" id="3238625"/>
    <lineage>
        <taxon>Bacteria</taxon>
        <taxon>Bacillati</taxon>
        <taxon>Actinomycetota</taxon>
        <taxon>Actinomycetes</taxon>
        <taxon>Kitasatosporales</taxon>
        <taxon>Streptomycetaceae</taxon>
        <taxon>Streptomyces</taxon>
    </lineage>
</organism>
<dbReference type="InterPro" id="IPR052016">
    <property type="entry name" value="Bact_Sigma-Reg"/>
</dbReference>
<dbReference type="Gene3D" id="3.30.565.10">
    <property type="entry name" value="Histidine kinase-like ATPase, C-terminal domain"/>
    <property type="match status" value="1"/>
</dbReference>
<gene>
    <name evidence="4" type="ORF">AB5J55_26070</name>
</gene>
<evidence type="ECO:0000259" key="3">
    <source>
        <dbReference type="SMART" id="SM00331"/>
    </source>
</evidence>
<dbReference type="InterPro" id="IPR000014">
    <property type="entry name" value="PAS"/>
</dbReference>
<dbReference type="SUPFAM" id="SSF55874">
    <property type="entry name" value="ATPase domain of HSP90 chaperone/DNA topoisomerase II/histidine kinase"/>
    <property type="match status" value="1"/>
</dbReference>
<dbReference type="InterPro" id="IPR035965">
    <property type="entry name" value="PAS-like_dom_sf"/>
</dbReference>
<evidence type="ECO:0000256" key="1">
    <source>
        <dbReference type="ARBA" id="ARBA00022801"/>
    </source>
</evidence>
<dbReference type="Gene3D" id="3.60.40.10">
    <property type="entry name" value="PPM-type phosphatase domain"/>
    <property type="match status" value="1"/>
</dbReference>
<reference evidence="4" key="1">
    <citation type="submission" date="2024-07" db="EMBL/GenBank/DDBJ databases">
        <authorList>
            <person name="Yu S.T."/>
        </authorList>
    </citation>
    <scope>NUCLEOTIDE SEQUENCE</scope>
    <source>
        <strain evidence="4">R11</strain>
    </source>
</reference>
<feature type="domain" description="PPM-type phosphatase" evidence="3">
    <location>
        <begin position="346"/>
        <end position="564"/>
    </location>
</feature>
<dbReference type="AlphaFoldDB" id="A0AB39N4Q6"/>
<dbReference type="SMART" id="SM00065">
    <property type="entry name" value="GAF"/>
    <property type="match status" value="1"/>
</dbReference>
<dbReference type="PANTHER" id="PTHR43156">
    <property type="entry name" value="STAGE II SPORULATION PROTEIN E-RELATED"/>
    <property type="match status" value="1"/>
</dbReference>
<name>A0AB39N4Q6_9ACTN</name>
<dbReference type="Pfam" id="PF08448">
    <property type="entry name" value="PAS_4"/>
    <property type="match status" value="1"/>
</dbReference>
<dbReference type="Gene3D" id="3.30.450.20">
    <property type="entry name" value="PAS domain"/>
    <property type="match status" value="1"/>
</dbReference>
<dbReference type="SUPFAM" id="SSF55785">
    <property type="entry name" value="PYP-like sensor domain (PAS domain)"/>
    <property type="match status" value="1"/>
</dbReference>
<dbReference type="GO" id="GO:0016791">
    <property type="term" value="F:phosphatase activity"/>
    <property type="evidence" value="ECO:0007669"/>
    <property type="project" value="TreeGrafter"/>
</dbReference>
<dbReference type="InterPro" id="IPR001932">
    <property type="entry name" value="PPM-type_phosphatase-like_dom"/>
</dbReference>
<evidence type="ECO:0000259" key="2">
    <source>
        <dbReference type="SMART" id="SM00065"/>
    </source>
</evidence>
<feature type="domain" description="GAF" evidence="2">
    <location>
        <begin position="161"/>
        <end position="328"/>
    </location>
</feature>
<dbReference type="InterPro" id="IPR003594">
    <property type="entry name" value="HATPase_dom"/>
</dbReference>
<protein>
    <submittedName>
        <fullName evidence="4">SpoIIE family protein phosphatase</fullName>
    </submittedName>
</protein>
<dbReference type="SMART" id="SM00331">
    <property type="entry name" value="PP2C_SIG"/>
    <property type="match status" value="1"/>
</dbReference>
<dbReference type="PANTHER" id="PTHR43156:SF2">
    <property type="entry name" value="STAGE II SPORULATION PROTEIN E"/>
    <property type="match status" value="1"/>
</dbReference>
<dbReference type="EMBL" id="CP163432">
    <property type="protein sequence ID" value="XDQ12849.1"/>
    <property type="molecule type" value="Genomic_DNA"/>
</dbReference>
<proteinExistence type="predicted"/>
<dbReference type="Pfam" id="PF07228">
    <property type="entry name" value="SpoIIE"/>
    <property type="match status" value="1"/>
</dbReference>
<accession>A0AB39N4Q6</accession>
<keyword evidence="1" id="KW-0378">Hydrolase</keyword>
<dbReference type="CDD" id="cd16936">
    <property type="entry name" value="HATPase_RsbW-like"/>
    <property type="match status" value="1"/>
</dbReference>
<evidence type="ECO:0000313" key="4">
    <source>
        <dbReference type="EMBL" id="XDQ12849.1"/>
    </source>
</evidence>
<dbReference type="FunFam" id="3.30.450.40:FF:000035">
    <property type="entry name" value="PAS sensor protein"/>
    <property type="match status" value="1"/>
</dbReference>
<dbReference type="InterPro" id="IPR036890">
    <property type="entry name" value="HATPase_C_sf"/>
</dbReference>
<dbReference type="FunFam" id="3.30.565.10:FF:000028">
    <property type="entry name" value="PAS sensor protein"/>
    <property type="match status" value="1"/>
</dbReference>
<dbReference type="Pfam" id="PF01590">
    <property type="entry name" value="GAF"/>
    <property type="match status" value="1"/>
</dbReference>